<accession>A0A0K2ZRG1</accession>
<gene>
    <name evidence="2" type="ORF">XTALMG727_2289</name>
</gene>
<dbReference type="RefSeq" id="WP_053835493.1">
    <property type="nucleotide sequence ID" value="NZ_CXOI01000036.1"/>
</dbReference>
<feature type="domain" description="DUF6434" evidence="1">
    <location>
        <begin position="3"/>
        <end position="66"/>
    </location>
</feature>
<protein>
    <recommendedName>
        <fullName evidence="1">DUF6434 domain-containing protein</fullName>
    </recommendedName>
</protein>
<dbReference type="AlphaFoldDB" id="A0A0K2ZRG1"/>
<dbReference type="EMBL" id="CXOI01000036">
    <property type="protein sequence ID" value="CTP88213.1"/>
    <property type="molecule type" value="Genomic_DNA"/>
</dbReference>
<evidence type="ECO:0000313" key="2">
    <source>
        <dbReference type="EMBL" id="CTP88213.1"/>
    </source>
</evidence>
<evidence type="ECO:0000313" key="3">
    <source>
        <dbReference type="Proteomes" id="UP000046187"/>
    </source>
</evidence>
<sequence>MSFDWHNGPITHATPVDKTYRNTQAVRRFLSGTCGAEFKFDRGFMAWIKDGVPKSMGEVADEWVRRRRQGPEAAR</sequence>
<reference evidence="3" key="1">
    <citation type="submission" date="2015-07" db="EMBL/GenBank/DDBJ databases">
        <authorList>
            <person name="Wibberg D."/>
        </authorList>
    </citation>
    <scope>NUCLEOTIDE SEQUENCE [LARGE SCALE GENOMIC DNA]</scope>
</reference>
<keyword evidence="3" id="KW-1185">Reference proteome</keyword>
<dbReference type="Pfam" id="PF20026">
    <property type="entry name" value="DUF6434"/>
    <property type="match status" value="1"/>
</dbReference>
<dbReference type="Proteomes" id="UP000046187">
    <property type="component" value="Unassembled WGS sequence"/>
</dbReference>
<evidence type="ECO:0000259" key="1">
    <source>
        <dbReference type="Pfam" id="PF20026"/>
    </source>
</evidence>
<proteinExistence type="predicted"/>
<dbReference type="InterPro" id="IPR045492">
    <property type="entry name" value="DUF6434"/>
</dbReference>
<name>A0A0K2ZRG1_9XANT</name>
<organism evidence="2 3">
    <name type="scientific">Xanthomonas graminis pv. arrhenatheri LMG 727</name>
    <dbReference type="NCBI Taxonomy" id="1195923"/>
    <lineage>
        <taxon>Bacteria</taxon>
        <taxon>Pseudomonadati</taxon>
        <taxon>Pseudomonadota</taxon>
        <taxon>Gammaproteobacteria</taxon>
        <taxon>Lysobacterales</taxon>
        <taxon>Lysobacteraceae</taxon>
        <taxon>Xanthomonas</taxon>
        <taxon>Xanthomonas translucens group</taxon>
        <taxon>Xanthomonas graminis</taxon>
    </lineage>
</organism>